<organism evidence="3 4">
    <name type="scientific">Hymenobacter glacialis</name>
    <dbReference type="NCBI Taxonomy" id="1908236"/>
    <lineage>
        <taxon>Bacteria</taxon>
        <taxon>Pseudomonadati</taxon>
        <taxon>Bacteroidota</taxon>
        <taxon>Cytophagia</taxon>
        <taxon>Cytophagales</taxon>
        <taxon>Hymenobacteraceae</taxon>
        <taxon>Hymenobacter</taxon>
    </lineage>
</organism>
<reference evidence="3 4" key="1">
    <citation type="submission" date="2016-08" db="EMBL/GenBank/DDBJ databases">
        <title>Hymenobacter coccineus sp. nov., Hymenobacter lapidarius sp. nov. and Hymenobacter glacialis sp. nov., isolated from Antarctic soil.</title>
        <authorList>
            <person name="Sedlacek I."/>
            <person name="Kralova S."/>
            <person name="Kyrova K."/>
            <person name="Maslanova I."/>
            <person name="Stankova E."/>
            <person name="Vrbovska V."/>
            <person name="Nemec M."/>
            <person name="Bartak M."/>
            <person name="Svec P."/>
            <person name="Busse H.-J."/>
            <person name="Pantucek R."/>
        </authorList>
    </citation>
    <scope>NUCLEOTIDE SEQUENCE [LARGE SCALE GENOMIC DNA]</scope>
    <source>
        <strain evidence="3 4">CCM 8648</strain>
    </source>
</reference>
<dbReference type="Proteomes" id="UP000177791">
    <property type="component" value="Unassembled WGS sequence"/>
</dbReference>
<evidence type="ECO:0008006" key="5">
    <source>
        <dbReference type="Google" id="ProtNLM"/>
    </source>
</evidence>
<name>A0A1G1T3V2_9BACT</name>
<keyword evidence="2" id="KW-1133">Transmembrane helix</keyword>
<gene>
    <name evidence="3" type="ORF">BEN48_01570</name>
</gene>
<keyword evidence="2" id="KW-0472">Membrane</keyword>
<evidence type="ECO:0000313" key="3">
    <source>
        <dbReference type="EMBL" id="OGX85550.1"/>
    </source>
</evidence>
<accession>A0A1G1T3V2</accession>
<sequence>MNQPNQRGGGGGFRQAQQASPLAIRTKKTQFDTNTYTRIAMAEVWKKDWVYALIPFALGILPAIFVHSWWWLVLAVVLTVLFVLFRSAQVTGVTQMEQSKPLFERMNFEMDQKQLLLRVGPEKAMQLTWDMIGRARRDGDAYLLYLKPGTPPGDLAPWRLWVARTFDVPVFLHLPQRIFNSPNDVKLFEALLRRKNLLPTEAGATTV</sequence>
<dbReference type="RefSeq" id="WP_070734114.1">
    <property type="nucleotide sequence ID" value="NZ_MDZC01000057.1"/>
</dbReference>
<protein>
    <recommendedName>
        <fullName evidence="5">YcxB-like protein domain-containing protein</fullName>
    </recommendedName>
</protein>
<evidence type="ECO:0000256" key="2">
    <source>
        <dbReference type="SAM" id="Phobius"/>
    </source>
</evidence>
<keyword evidence="4" id="KW-1185">Reference proteome</keyword>
<feature type="transmembrane region" description="Helical" evidence="2">
    <location>
        <begin position="48"/>
        <end position="65"/>
    </location>
</feature>
<dbReference type="OrthoDB" id="1352552at2"/>
<proteinExistence type="predicted"/>
<feature type="transmembrane region" description="Helical" evidence="2">
    <location>
        <begin position="71"/>
        <end position="88"/>
    </location>
</feature>
<dbReference type="AlphaFoldDB" id="A0A1G1T3V2"/>
<feature type="region of interest" description="Disordered" evidence="1">
    <location>
        <begin position="1"/>
        <end position="20"/>
    </location>
</feature>
<dbReference type="EMBL" id="MDZC01000057">
    <property type="protein sequence ID" value="OGX85550.1"/>
    <property type="molecule type" value="Genomic_DNA"/>
</dbReference>
<evidence type="ECO:0000256" key="1">
    <source>
        <dbReference type="SAM" id="MobiDB-lite"/>
    </source>
</evidence>
<dbReference type="STRING" id="1908236.BEN48_01570"/>
<evidence type="ECO:0000313" key="4">
    <source>
        <dbReference type="Proteomes" id="UP000177791"/>
    </source>
</evidence>
<comment type="caution">
    <text evidence="3">The sequence shown here is derived from an EMBL/GenBank/DDBJ whole genome shotgun (WGS) entry which is preliminary data.</text>
</comment>
<keyword evidence="2" id="KW-0812">Transmembrane</keyword>